<dbReference type="AlphaFoldDB" id="A0ABD3RRY8"/>
<gene>
    <name evidence="2" type="ORF">ACHAXA_004892</name>
</gene>
<sequence length="468" mass="50573">MSAQSPMKSSSSRYDSRAVIEAAESKLRVGAGGIGEAQTVYQSALLDWVDDVTMGDVAEYDADVRANIRNEISELWLAYANMNRRSNLNKSATEVYEQAINCPVAGGTGKIWSEYARFLEERGRPRTAQSIYLRALVGGGGEDGGGPRVAEPADRAALWDEFLRMMRSLRKNPELTLDELKGAARREHLGVGGGQSPPVADVATERVGSMSDLRVSSPGAVGAARDDGEEDAARPSKRSRWDAKAPVITATVSGGRIDTTAAILFTASRNMPPEIEMLWLARDGGSIPSRPEPALFAASPPKLGDPSGKDLVGNEAALRILRMLTETTNDGRNLGSAVLELCHACWMMTALKEDEVTRAQESIENKIVSLHKLAYSATMLCMIHLRSLTASLISTSSQIADKEALEADLDMRASVAGGALKAVQQANEREMSLFDSQSEAQRNQLHASIAWEFRKVKCIKISLVVHTG</sequence>
<protein>
    <submittedName>
        <fullName evidence="2">Uncharacterized protein</fullName>
    </submittedName>
</protein>
<evidence type="ECO:0000313" key="3">
    <source>
        <dbReference type="Proteomes" id="UP001530377"/>
    </source>
</evidence>
<name>A0ABD3RRY8_9STRA</name>
<evidence type="ECO:0000256" key="1">
    <source>
        <dbReference type="SAM" id="MobiDB-lite"/>
    </source>
</evidence>
<evidence type="ECO:0000313" key="2">
    <source>
        <dbReference type="EMBL" id="KAL3815712.1"/>
    </source>
</evidence>
<dbReference type="SUPFAM" id="SSF48452">
    <property type="entry name" value="TPR-like"/>
    <property type="match status" value="1"/>
</dbReference>
<organism evidence="2 3">
    <name type="scientific">Cyclostephanos tholiformis</name>
    <dbReference type="NCBI Taxonomy" id="382380"/>
    <lineage>
        <taxon>Eukaryota</taxon>
        <taxon>Sar</taxon>
        <taxon>Stramenopiles</taxon>
        <taxon>Ochrophyta</taxon>
        <taxon>Bacillariophyta</taxon>
        <taxon>Coscinodiscophyceae</taxon>
        <taxon>Thalassiosirophycidae</taxon>
        <taxon>Stephanodiscales</taxon>
        <taxon>Stephanodiscaceae</taxon>
        <taxon>Cyclostephanos</taxon>
    </lineage>
</organism>
<dbReference type="InterPro" id="IPR011990">
    <property type="entry name" value="TPR-like_helical_dom_sf"/>
</dbReference>
<feature type="compositionally biased region" description="Basic and acidic residues" evidence="1">
    <location>
        <begin position="231"/>
        <end position="242"/>
    </location>
</feature>
<dbReference type="Proteomes" id="UP001530377">
    <property type="component" value="Unassembled WGS sequence"/>
</dbReference>
<comment type="caution">
    <text evidence="2">The sequence shown here is derived from an EMBL/GenBank/DDBJ whole genome shotgun (WGS) entry which is preliminary data.</text>
</comment>
<keyword evidence="3" id="KW-1185">Reference proteome</keyword>
<feature type="region of interest" description="Disordered" evidence="1">
    <location>
        <begin position="210"/>
        <end position="242"/>
    </location>
</feature>
<dbReference type="EMBL" id="JALLPB020000186">
    <property type="protein sequence ID" value="KAL3815712.1"/>
    <property type="molecule type" value="Genomic_DNA"/>
</dbReference>
<proteinExistence type="predicted"/>
<dbReference type="Gene3D" id="1.25.40.10">
    <property type="entry name" value="Tetratricopeptide repeat domain"/>
    <property type="match status" value="1"/>
</dbReference>
<accession>A0ABD3RRY8</accession>
<reference evidence="2 3" key="1">
    <citation type="submission" date="2024-10" db="EMBL/GenBank/DDBJ databases">
        <title>Updated reference genomes for cyclostephanoid diatoms.</title>
        <authorList>
            <person name="Roberts W.R."/>
            <person name="Alverson A.J."/>
        </authorList>
    </citation>
    <scope>NUCLEOTIDE SEQUENCE [LARGE SCALE GENOMIC DNA]</scope>
    <source>
        <strain evidence="2 3">AJA228-03</strain>
    </source>
</reference>